<dbReference type="InterPro" id="IPR005554">
    <property type="entry name" value="NOL6/Upt22"/>
</dbReference>
<dbReference type="InterPro" id="IPR035370">
    <property type="entry name" value="Nrap_D5"/>
</dbReference>
<feature type="domain" description="Nrap protein" evidence="14">
    <location>
        <begin position="461"/>
        <end position="611"/>
    </location>
</feature>
<feature type="compositionally biased region" description="Basic and acidic residues" evidence="11">
    <location>
        <begin position="57"/>
        <end position="75"/>
    </location>
</feature>
<feature type="domain" description="Nrap protein" evidence="15">
    <location>
        <begin position="623"/>
        <end position="824"/>
    </location>
</feature>
<dbReference type="Proteomes" id="UP001153620">
    <property type="component" value="Chromosome 3"/>
</dbReference>
<evidence type="ECO:0000256" key="9">
    <source>
        <dbReference type="ARBA" id="ARBA00035020"/>
    </source>
</evidence>
<dbReference type="InterPro" id="IPR035368">
    <property type="entry name" value="Nrap_D3"/>
</dbReference>
<dbReference type="GO" id="GO:0005694">
    <property type="term" value="C:chromosome"/>
    <property type="evidence" value="ECO:0007669"/>
    <property type="project" value="UniProtKB-SubCell"/>
</dbReference>
<evidence type="ECO:0000256" key="4">
    <source>
        <dbReference type="ARBA" id="ARBA00016437"/>
    </source>
</evidence>
<evidence type="ECO:0000259" key="15">
    <source>
        <dbReference type="Pfam" id="PF17405"/>
    </source>
</evidence>
<dbReference type="AlphaFoldDB" id="A0A9N9S2A9"/>
<dbReference type="Gene3D" id="3.30.70.3030">
    <property type="match status" value="1"/>
</dbReference>
<accession>A0A9N9S2A9</accession>
<evidence type="ECO:0000259" key="13">
    <source>
        <dbReference type="Pfam" id="PF17403"/>
    </source>
</evidence>
<evidence type="ECO:0000259" key="14">
    <source>
        <dbReference type="Pfam" id="PF17404"/>
    </source>
</evidence>
<dbReference type="Pfam" id="PF17407">
    <property type="entry name" value="Nrap_D6"/>
    <property type="match status" value="1"/>
</dbReference>
<comment type="function">
    <text evidence="8">Part of the small subunit (SSU) processome, first precursor of the small eukaryotic ribosomal subunit. During the assembly of the SSU processome in the nucleolus, many ribosome biogenesis factors, an RNA chaperone and ribosomal proteins associate with the nascent pre-rRNA and work in concert to generate RNA folding, modifications, rearrangements and cleavage as well as targeted degradation of pre-ribosomal RNA by the RNA exosome.</text>
</comment>
<evidence type="ECO:0000256" key="1">
    <source>
        <dbReference type="ARBA" id="ARBA00004286"/>
    </source>
</evidence>
<organism evidence="18 19">
    <name type="scientific">Chironomus riparius</name>
    <dbReference type="NCBI Taxonomy" id="315576"/>
    <lineage>
        <taxon>Eukaryota</taxon>
        <taxon>Metazoa</taxon>
        <taxon>Ecdysozoa</taxon>
        <taxon>Arthropoda</taxon>
        <taxon>Hexapoda</taxon>
        <taxon>Insecta</taxon>
        <taxon>Pterygota</taxon>
        <taxon>Neoptera</taxon>
        <taxon>Endopterygota</taxon>
        <taxon>Diptera</taxon>
        <taxon>Nematocera</taxon>
        <taxon>Chironomoidea</taxon>
        <taxon>Chironomidae</taxon>
        <taxon>Chironominae</taxon>
        <taxon>Chironomus</taxon>
    </lineage>
</organism>
<dbReference type="InterPro" id="IPR035367">
    <property type="entry name" value="Nrap_D2"/>
</dbReference>
<dbReference type="FunFam" id="1.10.1410.10:FF:000005">
    <property type="entry name" value="Nucleolar protein 6"/>
    <property type="match status" value="1"/>
</dbReference>
<evidence type="ECO:0000256" key="8">
    <source>
        <dbReference type="ARBA" id="ARBA00035000"/>
    </source>
</evidence>
<dbReference type="Gene3D" id="1.10.1410.10">
    <property type="match status" value="2"/>
</dbReference>
<dbReference type="EMBL" id="OU895879">
    <property type="protein sequence ID" value="CAG9809976.1"/>
    <property type="molecule type" value="Genomic_DNA"/>
</dbReference>
<keyword evidence="7 10" id="KW-0539">Nucleus</keyword>
<evidence type="ECO:0000259" key="16">
    <source>
        <dbReference type="Pfam" id="PF17406"/>
    </source>
</evidence>
<dbReference type="GO" id="GO:0006364">
    <property type="term" value="P:rRNA processing"/>
    <property type="evidence" value="ECO:0007669"/>
    <property type="project" value="TreeGrafter"/>
</dbReference>
<name>A0A9N9S2A9_9DIPT</name>
<dbReference type="InterPro" id="IPR035371">
    <property type="entry name" value="Nrap_D6"/>
</dbReference>
<proteinExistence type="inferred from homology"/>
<evidence type="ECO:0000313" key="19">
    <source>
        <dbReference type="Proteomes" id="UP001153620"/>
    </source>
</evidence>
<dbReference type="Pfam" id="PF17406">
    <property type="entry name" value="Nrap_D5"/>
    <property type="match status" value="1"/>
</dbReference>
<dbReference type="GO" id="GO:0034456">
    <property type="term" value="C:UTP-C complex"/>
    <property type="evidence" value="ECO:0007669"/>
    <property type="project" value="TreeGrafter"/>
</dbReference>
<dbReference type="GO" id="GO:0032545">
    <property type="term" value="C:CURI complex"/>
    <property type="evidence" value="ECO:0007669"/>
    <property type="project" value="TreeGrafter"/>
</dbReference>
<dbReference type="Pfam" id="PF03813">
    <property type="entry name" value="Nrap"/>
    <property type="match status" value="1"/>
</dbReference>
<gene>
    <name evidence="18" type="ORF">CHIRRI_LOCUS12793</name>
</gene>
<dbReference type="GO" id="GO:0032040">
    <property type="term" value="C:small-subunit processome"/>
    <property type="evidence" value="ECO:0007669"/>
    <property type="project" value="TreeGrafter"/>
</dbReference>
<evidence type="ECO:0000256" key="2">
    <source>
        <dbReference type="ARBA" id="ARBA00004604"/>
    </source>
</evidence>
<evidence type="ECO:0000256" key="6">
    <source>
        <dbReference type="ARBA" id="ARBA00022884"/>
    </source>
</evidence>
<dbReference type="Pfam" id="PF17405">
    <property type="entry name" value="Nrap_D4"/>
    <property type="match status" value="1"/>
</dbReference>
<sequence>MSKTAGLFVRNPNFVAKQSEERENEDLVASNRLSDDSGVSEDITASKNKSKKRKTKAKDGNKSKKHKTSDEKLTAEQINEMKESEELYHSNMFRMQIDETLKEIKLKCSQEEFINKWLTTFKKFLNKLPNENISGLLKHDDYPMRTKLIEEDKKFQMTYQSPKDAFLYGSYALSTNIGNDSAVDIHLIVPDESFKKSDYLNHIFIHKKTLYLWFIAKKLKEKGTLGGNIKVIYLKNDPLKPVLMIDAEEFHISITASISQEFFKLNRFVPKTNNIKLKDVEESTTPTPHYNFNILYDCTIERNQRFIFNEISKFDNVKNAIKLLKIWIHQREFDTGFYPFNGFIVTNYLIHLIKVKKIYPTMSCYQIVRLFWNLFGHSKLDINGISLCTEKDLSNQPSIQDFHEFYDVVMVDNSGYCNILSFLSVDLYRKVRNECLNAIKVLDNKLINSFQQLFLTKIPYYLQYDHFISIKWDCKTFDKIIEKNGSDEDKIDYRDSLYPHVRKLIMNVLRKGLGERVTSLIPVTHNQSYDFNIGIILNPEHAFNIVEKGPQSNQPESEEFRKFWGNKSEIRRFKDGSITESILWCNADAPIAEKRIICQKIVTFLLKHHFNIINDKIVYNAKQFDIVIRSVFNELDETNEERSLAAIRAFDEMSKELRNLNDLPLEIVSVLGTDPVFRYTDVTPPNSLAKTTNSGFINKSLRGRFLTQKTLNGVIQLAPSGKWPDNIDAMKRIKAAFYIEISKKMSSKYPSTSIQVMPDCVEILKDKFVFNLKIVHPKEIALAKEEISTKNNLSTLYKANEESNRLEFENVLLPKLNSFLHGLHCRFPSYGPTVAIAKRWLYSQMIDSYLWPDECTELLVAEMFLKNHPVEPSCQPQTGFLRFLQHLATFSFENDMVVVNFNDDMDAEQIDELEVNFRKNRKNFPPIFIATSCDSSHQYGIWSTRAPSIYILKRVQLLAQCSVQIVAENFTKLNMNVVKDLFTTSLEGYNLFIHLNDKYIKKVDIVRYNFTNFKPVQLDQKMAFSGGIDFVDTFLKELRSAFDDIAIFFYNPIGSNKIAVLWKQSIKERKKFAASHLNMCKVINEQLEVNVDAILNDIQIIGKGLIESIEIIQD</sequence>
<dbReference type="OrthoDB" id="10251401at2759"/>
<evidence type="ECO:0000313" key="18">
    <source>
        <dbReference type="EMBL" id="CAG9809976.1"/>
    </source>
</evidence>
<dbReference type="GO" id="GO:0003723">
    <property type="term" value="F:RNA binding"/>
    <property type="evidence" value="ECO:0007669"/>
    <property type="project" value="UniProtKB-KW"/>
</dbReference>
<dbReference type="Pfam" id="PF17403">
    <property type="entry name" value="Nrap_D2"/>
    <property type="match status" value="1"/>
</dbReference>
<keyword evidence="6 10" id="KW-0694">RNA-binding</keyword>
<evidence type="ECO:0000256" key="10">
    <source>
        <dbReference type="RuleBase" id="RU364032"/>
    </source>
</evidence>
<keyword evidence="5" id="KW-0158">Chromosome</keyword>
<feature type="domain" description="Nrap protein" evidence="17">
    <location>
        <begin position="986"/>
        <end position="1109"/>
    </location>
</feature>
<reference evidence="18" key="2">
    <citation type="submission" date="2022-10" db="EMBL/GenBank/DDBJ databases">
        <authorList>
            <consortium name="ENA_rothamsted_submissions"/>
            <consortium name="culmorum"/>
            <person name="King R."/>
        </authorList>
    </citation>
    <scope>NUCLEOTIDE SEQUENCE</scope>
</reference>
<keyword evidence="19" id="KW-1185">Reference proteome</keyword>
<reference evidence="18" key="1">
    <citation type="submission" date="2022-01" db="EMBL/GenBank/DDBJ databases">
        <authorList>
            <person name="King R."/>
        </authorList>
    </citation>
    <scope>NUCLEOTIDE SEQUENCE</scope>
</reference>
<dbReference type="InterPro" id="IPR035369">
    <property type="entry name" value="Nrap_D4"/>
</dbReference>
<dbReference type="InterPro" id="IPR035082">
    <property type="entry name" value="Nrap_D1"/>
</dbReference>
<comment type="subunit">
    <text evidence="9">Part of the small subunit (SSU) processome, composed of more than 70 proteins and the RNA chaperone small nucleolar RNA (snoRNA) U3.</text>
</comment>
<feature type="domain" description="Nrap protein" evidence="16">
    <location>
        <begin position="827"/>
        <end position="983"/>
    </location>
</feature>
<dbReference type="Pfam" id="PF17404">
    <property type="entry name" value="Nrap_D3"/>
    <property type="match status" value="1"/>
</dbReference>
<feature type="domain" description="Nrap protein" evidence="12">
    <location>
        <begin position="183"/>
        <end position="308"/>
    </location>
</feature>
<comment type="similarity">
    <text evidence="3 10">Belongs to the NRAP family.</text>
</comment>
<evidence type="ECO:0000259" key="17">
    <source>
        <dbReference type="Pfam" id="PF17407"/>
    </source>
</evidence>
<protein>
    <recommendedName>
        <fullName evidence="4 10">Nucleolar protein 6</fullName>
    </recommendedName>
</protein>
<evidence type="ECO:0000256" key="5">
    <source>
        <dbReference type="ARBA" id="ARBA00022454"/>
    </source>
</evidence>
<evidence type="ECO:0000259" key="12">
    <source>
        <dbReference type="Pfam" id="PF03813"/>
    </source>
</evidence>
<feature type="region of interest" description="Disordered" evidence="11">
    <location>
        <begin position="16"/>
        <end position="75"/>
    </location>
</feature>
<comment type="subcellular location">
    <subcellularLocation>
        <location evidence="1">Chromosome</location>
    </subcellularLocation>
    <subcellularLocation>
        <location evidence="2 10">Nucleus</location>
        <location evidence="2 10">Nucleolus</location>
    </subcellularLocation>
</comment>
<evidence type="ECO:0000256" key="7">
    <source>
        <dbReference type="ARBA" id="ARBA00023242"/>
    </source>
</evidence>
<dbReference type="PANTHER" id="PTHR17972">
    <property type="entry name" value="NUCLEOLAR RNA-ASSOCIATED PROTEIN"/>
    <property type="match status" value="1"/>
</dbReference>
<evidence type="ECO:0000256" key="3">
    <source>
        <dbReference type="ARBA" id="ARBA00006674"/>
    </source>
</evidence>
<dbReference type="GO" id="GO:0006409">
    <property type="term" value="P:tRNA export from nucleus"/>
    <property type="evidence" value="ECO:0007669"/>
    <property type="project" value="TreeGrafter"/>
</dbReference>
<feature type="domain" description="Nrap protein" evidence="13">
    <location>
        <begin position="317"/>
        <end position="457"/>
    </location>
</feature>
<evidence type="ECO:0000256" key="11">
    <source>
        <dbReference type="SAM" id="MobiDB-lite"/>
    </source>
</evidence>
<dbReference type="PANTHER" id="PTHR17972:SF0">
    <property type="entry name" value="NUCLEOLAR PROTEIN 6"/>
    <property type="match status" value="1"/>
</dbReference>